<feature type="region of interest" description="Disordered" evidence="1">
    <location>
        <begin position="1"/>
        <end position="28"/>
    </location>
</feature>
<dbReference type="Proteomes" id="UP000815677">
    <property type="component" value="Unassembled WGS sequence"/>
</dbReference>
<proteinExistence type="predicted"/>
<organism evidence="2 3">
    <name type="scientific">Mycena chlorophos</name>
    <name type="common">Agaric fungus</name>
    <name type="synonym">Agaricus chlorophos</name>
    <dbReference type="NCBI Taxonomy" id="658473"/>
    <lineage>
        <taxon>Eukaryota</taxon>
        <taxon>Fungi</taxon>
        <taxon>Dikarya</taxon>
        <taxon>Basidiomycota</taxon>
        <taxon>Agaricomycotina</taxon>
        <taxon>Agaricomycetes</taxon>
        <taxon>Agaricomycetidae</taxon>
        <taxon>Agaricales</taxon>
        <taxon>Marasmiineae</taxon>
        <taxon>Mycenaceae</taxon>
        <taxon>Mycena</taxon>
    </lineage>
</organism>
<keyword evidence="3" id="KW-1185">Reference proteome</keyword>
<evidence type="ECO:0000313" key="3">
    <source>
        <dbReference type="Proteomes" id="UP000815677"/>
    </source>
</evidence>
<gene>
    <name evidence="2" type="ORF">MCHLO_02350</name>
</gene>
<evidence type="ECO:0000313" key="2">
    <source>
        <dbReference type="EMBL" id="GAT44739.1"/>
    </source>
</evidence>
<accession>A0ABQ0L2S5</accession>
<name>A0ABQ0L2S5_MYCCL</name>
<protein>
    <submittedName>
        <fullName evidence="2">Uncharacterized protein</fullName>
    </submittedName>
</protein>
<reference evidence="2" key="1">
    <citation type="submission" date="2014-09" db="EMBL/GenBank/DDBJ databases">
        <title>Genome sequence of the luminous mushroom Mycena chlorophos for searching fungal bioluminescence genes.</title>
        <authorList>
            <person name="Tanaka Y."/>
            <person name="Kasuga D."/>
            <person name="Oba Y."/>
            <person name="Hase S."/>
            <person name="Sato K."/>
            <person name="Oba Y."/>
            <person name="Sakakibara Y."/>
        </authorList>
    </citation>
    <scope>NUCLEOTIDE SEQUENCE</scope>
</reference>
<feature type="compositionally biased region" description="Polar residues" evidence="1">
    <location>
        <begin position="1"/>
        <end position="16"/>
    </location>
</feature>
<feature type="compositionally biased region" description="Basic and acidic residues" evidence="1">
    <location>
        <begin position="17"/>
        <end position="28"/>
    </location>
</feature>
<evidence type="ECO:0000256" key="1">
    <source>
        <dbReference type="SAM" id="MobiDB-lite"/>
    </source>
</evidence>
<sequence length="99" mass="11104">MSGAPQRTSFDPPNSHSSREHRTLNRKTALDIMERDGGFARPGCLRLGCPKNADADNPEATRIYDFGRGLVPPAFTKRQPHHTFHASMQFWPQTSTRGL</sequence>
<dbReference type="EMBL" id="DF840160">
    <property type="protein sequence ID" value="GAT44739.1"/>
    <property type="molecule type" value="Genomic_DNA"/>
</dbReference>